<feature type="non-terminal residue" evidence="1">
    <location>
        <position position="1"/>
    </location>
</feature>
<comment type="caution">
    <text evidence="1">The sequence shown here is derived from an EMBL/GenBank/DDBJ whole genome shotgun (WGS) entry which is preliminary data.</text>
</comment>
<dbReference type="EMBL" id="JAHRHJ020000010">
    <property type="protein sequence ID" value="KAH9298030.1"/>
    <property type="molecule type" value="Genomic_DNA"/>
</dbReference>
<dbReference type="AlphaFoldDB" id="A0AA38FDI0"/>
<proteinExistence type="predicted"/>
<name>A0AA38FDI0_TAXCH</name>
<feature type="non-terminal residue" evidence="1">
    <location>
        <position position="60"/>
    </location>
</feature>
<protein>
    <submittedName>
        <fullName evidence="1">Uncharacterized protein</fullName>
    </submittedName>
</protein>
<evidence type="ECO:0000313" key="1">
    <source>
        <dbReference type="EMBL" id="KAH9298030.1"/>
    </source>
</evidence>
<dbReference type="Proteomes" id="UP000824469">
    <property type="component" value="Unassembled WGS sequence"/>
</dbReference>
<evidence type="ECO:0000313" key="2">
    <source>
        <dbReference type="Proteomes" id="UP000824469"/>
    </source>
</evidence>
<gene>
    <name evidence="1" type="ORF">KI387_029712</name>
</gene>
<reference evidence="1 2" key="1">
    <citation type="journal article" date="2021" name="Nat. Plants">
        <title>The Taxus genome provides insights into paclitaxel biosynthesis.</title>
        <authorList>
            <person name="Xiong X."/>
            <person name="Gou J."/>
            <person name="Liao Q."/>
            <person name="Li Y."/>
            <person name="Zhou Q."/>
            <person name="Bi G."/>
            <person name="Li C."/>
            <person name="Du R."/>
            <person name="Wang X."/>
            <person name="Sun T."/>
            <person name="Guo L."/>
            <person name="Liang H."/>
            <person name="Lu P."/>
            <person name="Wu Y."/>
            <person name="Zhang Z."/>
            <person name="Ro D.K."/>
            <person name="Shang Y."/>
            <person name="Huang S."/>
            <person name="Yan J."/>
        </authorList>
    </citation>
    <scope>NUCLEOTIDE SEQUENCE [LARGE SCALE GENOMIC DNA]</scope>
    <source>
        <strain evidence="1">Ta-2019</strain>
    </source>
</reference>
<accession>A0AA38FDI0</accession>
<organism evidence="1 2">
    <name type="scientific">Taxus chinensis</name>
    <name type="common">Chinese yew</name>
    <name type="synonym">Taxus wallichiana var. chinensis</name>
    <dbReference type="NCBI Taxonomy" id="29808"/>
    <lineage>
        <taxon>Eukaryota</taxon>
        <taxon>Viridiplantae</taxon>
        <taxon>Streptophyta</taxon>
        <taxon>Embryophyta</taxon>
        <taxon>Tracheophyta</taxon>
        <taxon>Spermatophyta</taxon>
        <taxon>Pinopsida</taxon>
        <taxon>Pinidae</taxon>
        <taxon>Conifers II</taxon>
        <taxon>Cupressales</taxon>
        <taxon>Taxaceae</taxon>
        <taxon>Taxus</taxon>
    </lineage>
</organism>
<keyword evidence="2" id="KW-1185">Reference proteome</keyword>
<sequence length="60" mass="7190">TTDVWRDLIHRVCTETLMIPMERTRAELSMDVREPSAAGRHTDVFPLSDMWPRWYQLSVW</sequence>